<feature type="compositionally biased region" description="Basic residues" evidence="7">
    <location>
        <begin position="2544"/>
        <end position="2553"/>
    </location>
</feature>
<dbReference type="PANTHER" id="PTHR14042:SF24">
    <property type="entry name" value="PROTEIN DOPEY-1 HOMOLOG"/>
    <property type="match status" value="1"/>
</dbReference>
<feature type="region of interest" description="Disordered" evidence="7">
    <location>
        <begin position="1217"/>
        <end position="1246"/>
    </location>
</feature>
<feature type="domain" description="DOP1-like C-terminal" evidence="10">
    <location>
        <begin position="2156"/>
        <end position="2505"/>
    </location>
</feature>
<evidence type="ECO:0000256" key="6">
    <source>
        <dbReference type="ARBA" id="ARBA00046326"/>
    </source>
</evidence>
<dbReference type="GO" id="GO:0005768">
    <property type="term" value="C:endosome"/>
    <property type="evidence" value="ECO:0007669"/>
    <property type="project" value="TreeGrafter"/>
</dbReference>
<evidence type="ECO:0000256" key="4">
    <source>
        <dbReference type="ARBA" id="ARBA00023034"/>
    </source>
</evidence>
<dbReference type="InterPro" id="IPR056457">
    <property type="entry name" value="DOP1_C"/>
</dbReference>
<dbReference type="InterPro" id="IPR040314">
    <property type="entry name" value="DOP1"/>
</dbReference>
<dbReference type="InterPro" id="IPR007249">
    <property type="entry name" value="DOP1_N"/>
</dbReference>
<dbReference type="Pfam" id="PF24598">
    <property type="entry name" value="DOP1_C"/>
    <property type="match status" value="1"/>
</dbReference>
<dbReference type="Pfam" id="PF24597">
    <property type="entry name" value="TPR_DOP1_M"/>
    <property type="match status" value="1"/>
</dbReference>
<feature type="domain" description="DOP1-like middle TPR" evidence="9">
    <location>
        <begin position="320"/>
        <end position="519"/>
    </location>
</feature>
<sequence length="2751" mass="301575">MGSTLAEETELLKDSKYRVFASNIDKALKSFEYSSEWPDLISALGKLNKVLGGNSGKYSVIPRRHKIAKRLAQCLHPHLPSGVHLKALEIYDIIFRCMGPRRLSHELFIYSAGLFPVLGFAAMNVRPYLLSMYENHFVPLGERLGPALCGFLSGVLPGLEEGSDHYDRTFSLLEKVCEGVGPRLFYGKLWECISTNSAVRLAAITYVLSHFDKRLSMEDQLHIMGTNVDVMVNGLCACVQDSSVLVQRSALDLLLVGFPMHNSQLVRSDMLRLVGAALVTVLRRDMSLNRRLFTWMLGSEVDQSKQRTNSEPGVNNGPQYFEVYSRDLLVQAIKIILNQSTGQTPHDLKPYRLLISLLDKPEIGPVILDDILFEVFRLLYLCSQSPGPSAPNGPELIKTANLMFSSLEPQYFWQYTGTMFSEACKRENEPESEREAQVKQVGAGALSLTEVCILTEFILDTVTVESYSETPSDHLPSLFLHLVRSLRGHCADLTASQTGLALSLCTKILSRVQPTIVTGDATEGAEAAVGDTNGAKNVSSVSKEESRSRLDTGNESMRSGEMLSLMSDSAGSVFTSETSMDSVISTEPDSLCTSTMSTATLKNSSSVGNLDDFNDTGDNTTDSSTREHNTAGLHPTTTTTTSSQNHVSSSSPSPPSPPLPSSASPPHPDHPHPALCMETCLAQYEKFYVRFVEVVRSRIGETKPVSQLLDSLRIKSYHTTSEERAKVLEDLLRKVLFQADDLEISAYRTNSSGSITMDDISGHPLDRRNLAARRNIGTEWTQAMQLASKLLVELSTFLSSSTGLLNTGVIAETDMAVISCDEVLPPWLQMLIVCACWLGNSAPSLQLAAISTLLDLVTLCRSQAVAPVQPSTGFTSLILIPLLKPHHVTFLETQTNAFQVIAHWLWDHLAIPTFQVRCVELLHQLQSALYSSDVAENCIGEALLERNASETRRLISFRRFAILWHVGREVTARMGTLHIGDIFYKSMLKMLDNLQLPENCPLKVEAQVWLLHSIMRGDIHRLLDPLLMMLLDPATARLSVLHARISAHQDVTRDSARENEEEEASTKIYAISSVDGNVMYHVSEKYNSRLKELNTPTSSSASSSSKSTSNLNKNKKIIAVTSLSSGDNQCVTEKKRVNQNIVFHEGIDTYTTSQSHLSLLHNISVFVNPFSTDQTTSMMNNDFDDYFVEEKKDSSSNIGETSSELIGKAVRISTTESSVGSGVAGNKSGKEDGKSGNSMKSPFKLSKPNVNILRNSSLNSLDSVKNSLIVNPSSVMISSVEFAKNLSGISDTLFSKISEGKRESNKENNSSISNEILPYSQSGDGETSTEPGDLVRSWSFSGKESTHTTSNDLEVSTPADEYFKPLLGLEESDSQSVIENEKGEKMSTQAVIEGGRSDLKGGMGGRTDSQAVIERVLDEMCEYVDKHGGGEGEEEERETKDKEGSPPPCLKESIDSTTIETGETQSLSNQSEESPLPSNKMDSPLPSNKNLDSPLPSNNSLDSPLPSNKMDSPLPSPLPSNKNLDSPLPSNKNVSLRASSSAGNYVESTHAHVLLYCGVYDSARTQYALQTIRNMILPNSRAFLCAAATTAVTPRSPILKLLARHRKCLFGRGFHGDIESSGMTYSRSSMYLEVLISVCLYDIRSYYLNLGQARLTLEEIAGNRQVQIASVELLSVILSELAGIVRDSGKGLSCYLADLLARLKLQKIILHCILASVTSASKKPGPGTNSTASSASQHSGGSASHLHNQNSNAETSAQGNTSSFMEEILNFNSVEDEDVKNNNAGSGAQVSSQCLTLQIQLLKLLLSALILEHEVNAKRGELEPALPSLSDLLGGGGEPKYYPGRIIPQQPIFLCALARALESNAGLRMSHQHWTTMLTCALPYLGRSLTNVVKVAIRSLCTNVDYLAELYSLHNGTSVNTNIPADYAITQLEALTILCHYCLLDSAQPFNQPLHGGTSTTAVPSQIFNNLVHVFIPSPVTEQSKEIVEPLKNVRAAVLNSLRRILSSLVLLWEALMSREQRDNENSVAGSPRVVKSQLLELLSPIALHHGPNFLAAFACVWKDRKSNNNNNNNNNNRNSNSHLSSSASLSSSSHLNQTSVIPVANDRQKSLVQLLNAIKAMPIDTLVQTIHMVIKSTTINMEPSMNMEVPVLELLLHYIQLTPSTALAESWASLLLLFREGPTLTPPSQFILLAILSQFVHKTNQPLPDKRDQKDLQDITAKLIESCASIAGACLEQTTWLRRNLAVKEDELSSSNSDRDNDKFGSTAAQYSVQALSVLAQLLAPLLDVTYGSQEKERVNALLTTLMYNVVPYLKNHSQRNAVSFYACSTLLATLSSFQYTRKAWKKDAMDLLLDAAFFQMELKCLRAWQSIVDNLMSQEPATFRDLMTRVSLSQSNSLSIFSNKEQEYEQRALLLKKLAFVILCSETDQFHKHIPEITEKLSESLKLPTSVPGVQAQVFLCFRVLLLRMSPSNVTSMWPNIVSEMVQVFLLMEQDLSPDTDDNSSGGRATPPESVSSPTSPLPHYRGTAGSAGSASKSSSVLKKKPWRKSRGSPNNYNVAQAHGIETVGAASGAGSLQSSGEITTSSQESCRDSNRLSGLDWTWVMSSSNGTQPSQHPHWLQLQLAAVKLLDFALNLPAERLPQFQMYRWAFVGSADGASDSSDHLPSHSSEDFVPHVTRIANLMDLKFGPCSTSSPSLPSNSTIKSLQDLHPFFSHLGVGLQDPTKTKTIQDLEKDIEVDFLEPLPLK</sequence>
<proteinExistence type="inferred from homology"/>
<feature type="domain" description="DOP1 N-terminal" evidence="8">
    <location>
        <begin position="14"/>
        <end position="300"/>
    </location>
</feature>
<organism evidence="12">
    <name type="scientific">Cacopsylla melanoneura</name>
    <dbReference type="NCBI Taxonomy" id="428564"/>
    <lineage>
        <taxon>Eukaryota</taxon>
        <taxon>Metazoa</taxon>
        <taxon>Ecdysozoa</taxon>
        <taxon>Arthropoda</taxon>
        <taxon>Hexapoda</taxon>
        <taxon>Insecta</taxon>
        <taxon>Pterygota</taxon>
        <taxon>Neoptera</taxon>
        <taxon>Paraneoptera</taxon>
        <taxon>Hemiptera</taxon>
        <taxon>Sternorrhyncha</taxon>
        <taxon>Psylloidea</taxon>
        <taxon>Psyllidae</taxon>
        <taxon>Psyllinae</taxon>
        <taxon>Cacopsylla</taxon>
    </lineage>
</organism>
<feature type="compositionally biased region" description="Basic and acidic residues" evidence="7">
    <location>
        <begin position="542"/>
        <end position="552"/>
    </location>
</feature>
<dbReference type="GO" id="GO:0006895">
    <property type="term" value="P:Golgi to endosome transport"/>
    <property type="evidence" value="ECO:0007669"/>
    <property type="project" value="InterPro"/>
</dbReference>
<dbReference type="EMBL" id="HBUF01605892">
    <property type="protein sequence ID" value="CAG6777532.1"/>
    <property type="molecule type" value="Transcribed_RNA"/>
</dbReference>
<comment type="subcellular location">
    <subcellularLocation>
        <location evidence="1">Golgi apparatus membrane</location>
        <topology evidence="1">Peripheral membrane protein</topology>
    </subcellularLocation>
</comment>
<feature type="region of interest" description="Disordered" evidence="7">
    <location>
        <begin position="2069"/>
        <end position="2091"/>
    </location>
</feature>
<feature type="compositionally biased region" description="Low complexity" evidence="7">
    <location>
        <begin position="1307"/>
        <end position="1316"/>
    </location>
</feature>
<evidence type="ECO:0000256" key="2">
    <source>
        <dbReference type="ARBA" id="ARBA00022448"/>
    </source>
</evidence>
<dbReference type="Pfam" id="PF24601">
    <property type="entry name" value="TPR_DOP1"/>
    <property type="match status" value="2"/>
</dbReference>
<feature type="region of interest" description="Disordered" evidence="7">
    <location>
        <begin position="1721"/>
        <end position="1759"/>
    </location>
</feature>
<feature type="compositionally biased region" description="Pro residues" evidence="7">
    <location>
        <begin position="652"/>
        <end position="666"/>
    </location>
</feature>
<dbReference type="InterPro" id="IPR056458">
    <property type="entry name" value="TPR_DOP1_M"/>
</dbReference>
<feature type="compositionally biased region" description="Polar residues" evidence="7">
    <location>
        <begin position="1455"/>
        <end position="1481"/>
    </location>
</feature>
<evidence type="ECO:0000259" key="11">
    <source>
        <dbReference type="Pfam" id="PF24601"/>
    </source>
</evidence>
<dbReference type="GO" id="GO:0005802">
    <property type="term" value="C:trans-Golgi network"/>
    <property type="evidence" value="ECO:0007669"/>
    <property type="project" value="TreeGrafter"/>
</dbReference>
<keyword evidence="2" id="KW-0813">Transport</keyword>
<feature type="region of interest" description="Disordered" evidence="7">
    <location>
        <begin position="602"/>
        <end position="670"/>
    </location>
</feature>
<dbReference type="Pfam" id="PF04118">
    <property type="entry name" value="Dopey_N"/>
    <property type="match status" value="1"/>
</dbReference>
<evidence type="ECO:0000256" key="1">
    <source>
        <dbReference type="ARBA" id="ARBA00004395"/>
    </source>
</evidence>
<evidence type="ECO:0000259" key="8">
    <source>
        <dbReference type="Pfam" id="PF04118"/>
    </source>
</evidence>
<dbReference type="GO" id="GO:0000139">
    <property type="term" value="C:Golgi membrane"/>
    <property type="evidence" value="ECO:0007669"/>
    <property type="project" value="UniProtKB-SubCell"/>
</dbReference>
<feature type="domain" description="DOP1-like TPR" evidence="11">
    <location>
        <begin position="1773"/>
        <end position="1945"/>
    </location>
</feature>
<reference evidence="12" key="1">
    <citation type="submission" date="2021-05" db="EMBL/GenBank/DDBJ databases">
        <authorList>
            <person name="Alioto T."/>
            <person name="Alioto T."/>
            <person name="Gomez Garrido J."/>
        </authorList>
    </citation>
    <scope>NUCLEOTIDE SEQUENCE</scope>
</reference>
<accession>A0A8D9B6Y9</accession>
<keyword evidence="4" id="KW-0333">Golgi apparatus</keyword>
<feature type="compositionally biased region" description="Polar residues" evidence="7">
    <location>
        <begin position="1319"/>
        <end position="1330"/>
    </location>
</feature>
<feature type="compositionally biased region" description="Low complexity" evidence="7">
    <location>
        <begin position="2574"/>
        <end position="2583"/>
    </location>
</feature>
<feature type="compositionally biased region" description="Low complexity" evidence="7">
    <location>
        <begin position="1730"/>
        <end position="1745"/>
    </location>
</feature>
<evidence type="ECO:0000256" key="7">
    <source>
        <dbReference type="SAM" id="MobiDB-lite"/>
    </source>
</evidence>
<dbReference type="GO" id="GO:0015031">
    <property type="term" value="P:protein transport"/>
    <property type="evidence" value="ECO:0007669"/>
    <property type="project" value="UniProtKB-KW"/>
</dbReference>
<feature type="region of interest" description="Disordered" evidence="7">
    <location>
        <begin position="2499"/>
        <end position="2560"/>
    </location>
</feature>
<keyword evidence="5" id="KW-0472">Membrane</keyword>
<feature type="compositionally biased region" description="Low complexity" evidence="7">
    <location>
        <begin position="1483"/>
        <end position="1531"/>
    </location>
</feature>
<evidence type="ECO:0000259" key="10">
    <source>
        <dbReference type="Pfam" id="PF24598"/>
    </source>
</evidence>
<feature type="compositionally biased region" description="Low complexity" evidence="7">
    <location>
        <begin position="2513"/>
        <end position="2542"/>
    </location>
</feature>
<keyword evidence="3" id="KW-0653">Protein transport</keyword>
<feature type="compositionally biased region" description="Polar residues" evidence="7">
    <location>
        <begin position="1746"/>
        <end position="1759"/>
    </location>
</feature>
<evidence type="ECO:0000256" key="5">
    <source>
        <dbReference type="ARBA" id="ARBA00023136"/>
    </source>
</evidence>
<protein>
    <submittedName>
        <fullName evidence="12">Protein dopey-1 homolog</fullName>
    </submittedName>
</protein>
<feature type="region of interest" description="Disordered" evidence="7">
    <location>
        <begin position="2574"/>
        <end position="2596"/>
    </location>
</feature>
<dbReference type="PANTHER" id="PTHR14042">
    <property type="entry name" value="DOPEY-RELATED"/>
    <property type="match status" value="1"/>
</dbReference>
<evidence type="ECO:0000313" key="12">
    <source>
        <dbReference type="EMBL" id="CAG6777532.1"/>
    </source>
</evidence>
<comment type="similarity">
    <text evidence="6">Belongs to the DOP1 family.</text>
</comment>
<feature type="compositionally biased region" description="Polar residues" evidence="7">
    <location>
        <begin position="1338"/>
        <end position="1354"/>
    </location>
</feature>
<evidence type="ECO:0000259" key="9">
    <source>
        <dbReference type="Pfam" id="PF24597"/>
    </source>
</evidence>
<feature type="region of interest" description="Disordered" evidence="7">
    <location>
        <begin position="1300"/>
        <end position="1357"/>
    </location>
</feature>
<feature type="domain" description="DOP1-like TPR" evidence="11">
    <location>
        <begin position="1549"/>
        <end position="1758"/>
    </location>
</feature>
<name>A0A8D9B6Y9_9HEMI</name>
<feature type="compositionally biased region" description="Low complexity" evidence="7">
    <location>
        <begin position="634"/>
        <end position="651"/>
    </location>
</feature>
<feature type="region of interest" description="Disordered" evidence="7">
    <location>
        <begin position="529"/>
        <end position="559"/>
    </location>
</feature>
<dbReference type="GO" id="GO:0005829">
    <property type="term" value="C:cytosol"/>
    <property type="evidence" value="ECO:0007669"/>
    <property type="project" value="GOC"/>
</dbReference>
<evidence type="ECO:0000256" key="3">
    <source>
        <dbReference type="ARBA" id="ARBA00022927"/>
    </source>
</evidence>
<feature type="region of interest" description="Disordered" evidence="7">
    <location>
        <begin position="1425"/>
        <end position="1535"/>
    </location>
</feature>
<dbReference type="InterPro" id="IPR056459">
    <property type="entry name" value="TPR_DOP1"/>
</dbReference>